<feature type="transmembrane region" description="Helical" evidence="1">
    <location>
        <begin position="64"/>
        <end position="91"/>
    </location>
</feature>
<accession>A0A1Y2C153</accession>
<keyword evidence="3" id="KW-1185">Reference proteome</keyword>
<evidence type="ECO:0000256" key="1">
    <source>
        <dbReference type="SAM" id="Phobius"/>
    </source>
</evidence>
<protein>
    <submittedName>
        <fullName evidence="2">Uncharacterized protein</fullName>
    </submittedName>
</protein>
<keyword evidence="1" id="KW-0812">Transmembrane</keyword>
<proteinExistence type="predicted"/>
<comment type="caution">
    <text evidence="2">The sequence shown here is derived from an EMBL/GenBank/DDBJ whole genome shotgun (WGS) entry which is preliminary data.</text>
</comment>
<feature type="transmembrane region" description="Helical" evidence="1">
    <location>
        <begin position="112"/>
        <end position="134"/>
    </location>
</feature>
<organism evidence="2 3">
    <name type="scientific">Rhizoclosmatium globosum</name>
    <dbReference type="NCBI Taxonomy" id="329046"/>
    <lineage>
        <taxon>Eukaryota</taxon>
        <taxon>Fungi</taxon>
        <taxon>Fungi incertae sedis</taxon>
        <taxon>Chytridiomycota</taxon>
        <taxon>Chytridiomycota incertae sedis</taxon>
        <taxon>Chytridiomycetes</taxon>
        <taxon>Chytridiales</taxon>
        <taxon>Chytriomycetaceae</taxon>
        <taxon>Rhizoclosmatium</taxon>
    </lineage>
</organism>
<keyword evidence="1" id="KW-0472">Membrane</keyword>
<gene>
    <name evidence="2" type="ORF">BCR33DRAFT_719286</name>
</gene>
<dbReference type="Proteomes" id="UP000193642">
    <property type="component" value="Unassembled WGS sequence"/>
</dbReference>
<sequence length="171" mass="18932">MALLFLSEYLVLGLLLHSFFELANLSAFVTILKKLELLILIVLASAWITSIVGFIVNWNNSDLFAPFLAIVPVITVFVYAAVAFSCGYLVVKHASLLQKHFPSGNEFLIIRNRVLASAVMLGHVNILVIAGFGATEWLDNDPTQTEEGALLGAITTFVFTPIVFWVTFYFM</sequence>
<reference evidence="2 3" key="1">
    <citation type="submission" date="2016-07" db="EMBL/GenBank/DDBJ databases">
        <title>Pervasive Adenine N6-methylation of Active Genes in Fungi.</title>
        <authorList>
            <consortium name="DOE Joint Genome Institute"/>
            <person name="Mondo S.J."/>
            <person name="Dannebaum R.O."/>
            <person name="Kuo R.C."/>
            <person name="Labutti K."/>
            <person name="Haridas S."/>
            <person name="Kuo A."/>
            <person name="Salamov A."/>
            <person name="Ahrendt S.R."/>
            <person name="Lipzen A."/>
            <person name="Sullivan W."/>
            <person name="Andreopoulos W.B."/>
            <person name="Clum A."/>
            <person name="Lindquist E."/>
            <person name="Daum C."/>
            <person name="Ramamoorthy G.K."/>
            <person name="Gryganskyi A."/>
            <person name="Culley D."/>
            <person name="Magnuson J.K."/>
            <person name="James T.Y."/>
            <person name="O'Malley M.A."/>
            <person name="Stajich J.E."/>
            <person name="Spatafora J.W."/>
            <person name="Visel A."/>
            <person name="Grigoriev I.V."/>
        </authorList>
    </citation>
    <scope>NUCLEOTIDE SEQUENCE [LARGE SCALE GENOMIC DNA]</scope>
    <source>
        <strain evidence="2 3">JEL800</strain>
    </source>
</reference>
<feature type="transmembrane region" description="Helical" evidence="1">
    <location>
        <begin position="6"/>
        <end position="25"/>
    </location>
</feature>
<feature type="transmembrane region" description="Helical" evidence="1">
    <location>
        <begin position="37"/>
        <end position="58"/>
    </location>
</feature>
<dbReference type="AlphaFoldDB" id="A0A1Y2C153"/>
<evidence type="ECO:0000313" key="2">
    <source>
        <dbReference type="EMBL" id="ORY40762.1"/>
    </source>
</evidence>
<feature type="transmembrane region" description="Helical" evidence="1">
    <location>
        <begin position="149"/>
        <end position="170"/>
    </location>
</feature>
<evidence type="ECO:0000313" key="3">
    <source>
        <dbReference type="Proteomes" id="UP000193642"/>
    </source>
</evidence>
<dbReference type="EMBL" id="MCGO01000034">
    <property type="protein sequence ID" value="ORY40762.1"/>
    <property type="molecule type" value="Genomic_DNA"/>
</dbReference>
<keyword evidence="1" id="KW-1133">Transmembrane helix</keyword>
<dbReference type="OrthoDB" id="10385925at2759"/>
<name>A0A1Y2C153_9FUNG</name>